<keyword evidence="1" id="KW-0805">Transcription regulation</keyword>
<dbReference type="KEGG" id="beu:BE0216_06270"/>
<evidence type="ECO:0000256" key="3">
    <source>
        <dbReference type="ARBA" id="ARBA00023163"/>
    </source>
</evidence>
<reference evidence="5 7" key="1">
    <citation type="journal article" date="2017" name="BMC Genomics">
        <title>Comparative genomic and phylogenomic analyses of the Bifidobacteriaceae family.</title>
        <authorList>
            <person name="Lugli G.A."/>
            <person name="Milani C."/>
            <person name="Turroni F."/>
            <person name="Duranti S."/>
            <person name="Mancabelli L."/>
            <person name="Mangifesta M."/>
            <person name="Ferrario C."/>
            <person name="Modesto M."/>
            <person name="Mattarelli P."/>
            <person name="Jiri K."/>
            <person name="van Sinderen D."/>
            <person name="Ventura M."/>
        </authorList>
    </citation>
    <scope>NUCLEOTIDE SEQUENCE [LARGE SCALE GENOMIC DNA]</scope>
    <source>
        <strain evidence="5 7">DSM 100216</strain>
    </source>
</reference>
<dbReference type="InterPro" id="IPR046335">
    <property type="entry name" value="LacI/GalR-like_sensor"/>
</dbReference>
<dbReference type="SUPFAM" id="SSF47413">
    <property type="entry name" value="lambda repressor-like DNA-binding domains"/>
    <property type="match status" value="1"/>
</dbReference>
<evidence type="ECO:0000259" key="4">
    <source>
        <dbReference type="PROSITE" id="PS50932"/>
    </source>
</evidence>
<sequence>MVNISDVARAAGVSKATVSYVLSNDPRITEQTAAKVRKAVEDLGYTVNHAARALSVKKTMTLGIISPAYHGSYLSALFGLHMYLLSEQAAKFGYDTLSICSDSGDQALNKAWASRKVDGFILMDVSDDDPRLSMAASLGAPTVAFGSPLDSYGLDSVDSDFPKAAQHTIEYLAQEGHTEIILLLWSRSIFRRKMGFALRFRDTILEQAKIHGITAHIVFPEDDESDPSVTIAASLRDYPNATAMVLHNESATIVAPQTFADLGVHVPDDLRVVTLFPKQLFTSMRIPFVSIDIDVAALVETAIMLLLSRISNPNAPMVRQAFDFPMSLKYQ</sequence>
<dbReference type="RefSeq" id="WP_094635881.1">
    <property type="nucleotide sequence ID" value="NZ_CP062938.1"/>
</dbReference>
<dbReference type="SUPFAM" id="SSF53822">
    <property type="entry name" value="Periplasmic binding protein-like I"/>
    <property type="match status" value="1"/>
</dbReference>
<feature type="domain" description="HTH lacI-type" evidence="4">
    <location>
        <begin position="2"/>
        <end position="56"/>
    </location>
</feature>
<name>A0A261GDS9_9BIFI</name>
<dbReference type="CDD" id="cd06267">
    <property type="entry name" value="PBP1_LacI_sugar_binding-like"/>
    <property type="match status" value="1"/>
</dbReference>
<accession>A0A261GDS9</accession>
<dbReference type="EMBL" id="MWWZ01000002">
    <property type="protein sequence ID" value="OZG69567.1"/>
    <property type="molecule type" value="Genomic_DNA"/>
</dbReference>
<evidence type="ECO:0000313" key="8">
    <source>
        <dbReference type="Proteomes" id="UP000593943"/>
    </source>
</evidence>
<dbReference type="PROSITE" id="PS50932">
    <property type="entry name" value="HTH_LACI_2"/>
    <property type="match status" value="1"/>
</dbReference>
<dbReference type="PROSITE" id="PS00356">
    <property type="entry name" value="HTH_LACI_1"/>
    <property type="match status" value="1"/>
</dbReference>
<dbReference type="PANTHER" id="PTHR30146:SF109">
    <property type="entry name" value="HTH-TYPE TRANSCRIPTIONAL REGULATOR GALS"/>
    <property type="match status" value="1"/>
</dbReference>
<dbReference type="AlphaFoldDB" id="A0A261GDS9"/>
<dbReference type="GO" id="GO:0003700">
    <property type="term" value="F:DNA-binding transcription factor activity"/>
    <property type="evidence" value="ECO:0007669"/>
    <property type="project" value="TreeGrafter"/>
</dbReference>
<keyword evidence="8" id="KW-1185">Reference proteome</keyword>
<dbReference type="Proteomes" id="UP000216057">
    <property type="component" value="Unassembled WGS sequence"/>
</dbReference>
<gene>
    <name evidence="6" type="ORF">BE0216_06270</name>
    <name evidence="5" type="ORF">BEUL_0159</name>
</gene>
<evidence type="ECO:0000313" key="5">
    <source>
        <dbReference type="EMBL" id="OZG69567.1"/>
    </source>
</evidence>
<dbReference type="InterPro" id="IPR000843">
    <property type="entry name" value="HTH_LacI"/>
</dbReference>
<dbReference type="EMBL" id="CP062938">
    <property type="protein sequence ID" value="QOL32110.1"/>
    <property type="molecule type" value="Genomic_DNA"/>
</dbReference>
<keyword evidence="3" id="KW-0804">Transcription</keyword>
<reference evidence="6 8" key="2">
    <citation type="submission" date="2020-10" db="EMBL/GenBank/DDBJ databases">
        <title>Genome sequencing of Bifidobacterium eulemuris_DSMZ_100216.</title>
        <authorList>
            <person name="Kim J."/>
        </authorList>
    </citation>
    <scope>NUCLEOTIDE SEQUENCE [LARGE SCALE GENOMIC DNA]</scope>
    <source>
        <strain evidence="6 8">DSM 100216</strain>
    </source>
</reference>
<dbReference type="OrthoDB" id="252678at2"/>
<dbReference type="Pfam" id="PF00356">
    <property type="entry name" value="LacI"/>
    <property type="match status" value="1"/>
</dbReference>
<dbReference type="Pfam" id="PF13377">
    <property type="entry name" value="Peripla_BP_3"/>
    <property type="match status" value="1"/>
</dbReference>
<dbReference type="CDD" id="cd01392">
    <property type="entry name" value="HTH_LacI"/>
    <property type="match status" value="1"/>
</dbReference>
<dbReference type="GO" id="GO:0000976">
    <property type="term" value="F:transcription cis-regulatory region binding"/>
    <property type="evidence" value="ECO:0007669"/>
    <property type="project" value="TreeGrafter"/>
</dbReference>
<dbReference type="Proteomes" id="UP000593943">
    <property type="component" value="Chromosome"/>
</dbReference>
<organism evidence="5 7">
    <name type="scientific">Bifidobacterium eulemuris</name>
    <dbReference type="NCBI Taxonomy" id="1765219"/>
    <lineage>
        <taxon>Bacteria</taxon>
        <taxon>Bacillati</taxon>
        <taxon>Actinomycetota</taxon>
        <taxon>Actinomycetes</taxon>
        <taxon>Bifidobacteriales</taxon>
        <taxon>Bifidobacteriaceae</taxon>
        <taxon>Bifidobacterium</taxon>
    </lineage>
</organism>
<dbReference type="SMART" id="SM00354">
    <property type="entry name" value="HTH_LACI"/>
    <property type="match status" value="1"/>
</dbReference>
<dbReference type="Gene3D" id="3.40.50.2300">
    <property type="match status" value="2"/>
</dbReference>
<evidence type="ECO:0000313" key="6">
    <source>
        <dbReference type="EMBL" id="QOL32110.1"/>
    </source>
</evidence>
<proteinExistence type="predicted"/>
<dbReference type="PANTHER" id="PTHR30146">
    <property type="entry name" value="LACI-RELATED TRANSCRIPTIONAL REPRESSOR"/>
    <property type="match status" value="1"/>
</dbReference>
<protein>
    <submittedName>
        <fullName evidence="6">LacI family DNA-binding transcriptional regulator</fullName>
    </submittedName>
    <submittedName>
        <fullName evidence="5">LacI family transcriptional regulator</fullName>
    </submittedName>
</protein>
<evidence type="ECO:0000313" key="7">
    <source>
        <dbReference type="Proteomes" id="UP000216057"/>
    </source>
</evidence>
<dbReference type="Gene3D" id="1.10.260.40">
    <property type="entry name" value="lambda repressor-like DNA-binding domains"/>
    <property type="match status" value="1"/>
</dbReference>
<evidence type="ECO:0000256" key="2">
    <source>
        <dbReference type="ARBA" id="ARBA00023125"/>
    </source>
</evidence>
<evidence type="ECO:0000256" key="1">
    <source>
        <dbReference type="ARBA" id="ARBA00023015"/>
    </source>
</evidence>
<dbReference type="InterPro" id="IPR010982">
    <property type="entry name" value="Lambda_DNA-bd_dom_sf"/>
</dbReference>
<dbReference type="InterPro" id="IPR028082">
    <property type="entry name" value="Peripla_BP_I"/>
</dbReference>
<keyword evidence="2 6" id="KW-0238">DNA-binding</keyword>